<reference evidence="4" key="1">
    <citation type="submission" date="2015-08" db="EMBL/GenBank/DDBJ databases">
        <title>Complete DNA Sequence of Pseudomonas syringae pv. actinidiae, the Causal Agent of Kiwifruit Canker Disease.</title>
        <authorList>
            <person name="Rikkerink E.H.A."/>
            <person name="Fineran P.C."/>
        </authorList>
    </citation>
    <scope>NUCLEOTIDE SEQUENCE</scope>
    <source>
        <strain evidence="4">CECT 8546</strain>
    </source>
</reference>
<dbReference type="EMBL" id="LHUQ01000079">
    <property type="protein sequence ID" value="KON62688.1"/>
    <property type="molecule type" value="Genomic_DNA"/>
</dbReference>
<dbReference type="Proteomes" id="UP000037566">
    <property type="component" value="Unassembled WGS sequence"/>
</dbReference>
<dbReference type="AlphaFoldDB" id="A0A0M0ED25"/>
<name>A0A0M0ED25_KOMEU</name>
<evidence type="ECO:0000256" key="2">
    <source>
        <dbReference type="RuleBase" id="RU362080"/>
    </source>
</evidence>
<dbReference type="RefSeq" id="WP_010518306.1">
    <property type="nucleotide sequence ID" value="NZ_LHUQ01000059.1"/>
</dbReference>
<evidence type="ECO:0000313" key="3">
    <source>
        <dbReference type="EMBL" id="KON62688.1"/>
    </source>
</evidence>
<comment type="caution">
    <text evidence="4">The sequence shown here is derived from an EMBL/GenBank/DDBJ whole genome shotgun (WGS) entry which is preliminary data.</text>
</comment>
<dbReference type="InterPro" id="IPR006442">
    <property type="entry name" value="Antitoxin_Phd/YefM"/>
</dbReference>
<gene>
    <name evidence="4" type="ORF">KOEU_36460</name>
    <name evidence="3" type="ORF">KOEU_38180</name>
</gene>
<reference evidence="5" key="2">
    <citation type="submission" date="2015-08" db="EMBL/GenBank/DDBJ databases">
        <title>Draft genome sequence of Komagataeibacter europaeus CECT 8546 a cellulose producer strain from vinegar produced by the traditional method.</title>
        <authorList>
            <person name="Poehlein A."/>
            <person name="Valera M.J."/>
            <person name="Haack F.S."/>
            <person name="Mas A."/>
            <person name="Daniel R."/>
            <person name="Streit W.R."/>
            <person name="Mateo E."/>
        </authorList>
    </citation>
    <scope>NUCLEOTIDE SEQUENCE [LARGE SCALE GENOMIC DNA]</scope>
    <source>
        <strain evidence="5">CECT 8546</strain>
    </source>
</reference>
<dbReference type="EMBL" id="LHUQ01000059">
    <property type="protein sequence ID" value="KON62856.1"/>
    <property type="molecule type" value="Genomic_DNA"/>
</dbReference>
<evidence type="ECO:0000313" key="5">
    <source>
        <dbReference type="Proteomes" id="UP000037566"/>
    </source>
</evidence>
<keyword evidence="5" id="KW-1185">Reference proteome</keyword>
<accession>A0A0M0ED25</accession>
<dbReference type="STRING" id="33995.KOEU_36460"/>
<organism evidence="4 5">
    <name type="scientific">Komagataeibacter europaeus</name>
    <name type="common">Gluconacetobacter europaeus</name>
    <dbReference type="NCBI Taxonomy" id="33995"/>
    <lineage>
        <taxon>Bacteria</taxon>
        <taxon>Pseudomonadati</taxon>
        <taxon>Pseudomonadota</taxon>
        <taxon>Alphaproteobacteria</taxon>
        <taxon>Acetobacterales</taxon>
        <taxon>Acetobacteraceae</taxon>
        <taxon>Komagataeibacter</taxon>
    </lineage>
</organism>
<dbReference type="OrthoDB" id="9800503at2"/>
<sequence length="80" mass="8907">MQTVNLVEAKAHLSRLVDLAKEGESVRILRRGKVVAQLVKAEPVRKPIAVSALRSLTSIMTPQREPAAETVRAMRDEARY</sequence>
<dbReference type="PATRIC" id="fig|33995.3.peg.4043"/>
<proteinExistence type="inferred from homology"/>
<comment type="function">
    <text evidence="2">Antitoxin component of a type II toxin-antitoxin (TA) system.</text>
</comment>
<dbReference type="Gene3D" id="3.40.1620.10">
    <property type="entry name" value="YefM-like domain"/>
    <property type="match status" value="1"/>
</dbReference>
<comment type="similarity">
    <text evidence="1 2">Belongs to the phD/YefM antitoxin family.</text>
</comment>
<dbReference type="SUPFAM" id="SSF143120">
    <property type="entry name" value="YefM-like"/>
    <property type="match status" value="1"/>
</dbReference>
<protein>
    <recommendedName>
        <fullName evidence="2">Antitoxin</fullName>
    </recommendedName>
</protein>
<dbReference type="InterPro" id="IPR036165">
    <property type="entry name" value="YefM-like_sf"/>
</dbReference>
<evidence type="ECO:0000256" key="1">
    <source>
        <dbReference type="ARBA" id="ARBA00009981"/>
    </source>
</evidence>
<evidence type="ECO:0000313" key="4">
    <source>
        <dbReference type="EMBL" id="KON62856.1"/>
    </source>
</evidence>
<dbReference type="Pfam" id="PF02604">
    <property type="entry name" value="PhdYeFM_antitox"/>
    <property type="match status" value="1"/>
</dbReference>